<keyword evidence="1" id="KW-0812">Transmembrane</keyword>
<name>A0A4S1WKK9_9SPHN</name>
<proteinExistence type="predicted"/>
<dbReference type="GO" id="GO:0016020">
    <property type="term" value="C:membrane"/>
    <property type="evidence" value="ECO:0007669"/>
    <property type="project" value="InterPro"/>
</dbReference>
<evidence type="ECO:0000256" key="1">
    <source>
        <dbReference type="SAM" id="Phobius"/>
    </source>
</evidence>
<gene>
    <name evidence="2" type="ORF">E5A74_10735</name>
</gene>
<evidence type="ECO:0000313" key="2">
    <source>
        <dbReference type="EMBL" id="TGX42320.1"/>
    </source>
</evidence>
<dbReference type="Pfam" id="PF02325">
    <property type="entry name" value="CCB3_YggT"/>
    <property type="match status" value="1"/>
</dbReference>
<dbReference type="EMBL" id="SRXU01000004">
    <property type="protein sequence ID" value="TGX42320.1"/>
    <property type="molecule type" value="Genomic_DNA"/>
</dbReference>
<keyword evidence="1" id="KW-0472">Membrane</keyword>
<organism evidence="2 3">
    <name type="scientific">Sphingomonas naasensis</name>
    <dbReference type="NCBI Taxonomy" id="1344951"/>
    <lineage>
        <taxon>Bacteria</taxon>
        <taxon>Pseudomonadati</taxon>
        <taxon>Pseudomonadota</taxon>
        <taxon>Alphaproteobacteria</taxon>
        <taxon>Sphingomonadales</taxon>
        <taxon>Sphingomonadaceae</taxon>
        <taxon>Sphingomonas</taxon>
    </lineage>
</organism>
<keyword evidence="1" id="KW-1133">Transmembrane helix</keyword>
<protein>
    <submittedName>
        <fullName evidence="2">YggT family protein</fullName>
    </submittedName>
</protein>
<keyword evidence="3" id="KW-1185">Reference proteome</keyword>
<evidence type="ECO:0000313" key="3">
    <source>
        <dbReference type="Proteomes" id="UP000309848"/>
    </source>
</evidence>
<dbReference type="RefSeq" id="WP_135984704.1">
    <property type="nucleotide sequence ID" value="NZ_JAASQM010000004.1"/>
</dbReference>
<comment type="caution">
    <text evidence="2">The sequence shown here is derived from an EMBL/GenBank/DDBJ whole genome shotgun (WGS) entry which is preliminary data.</text>
</comment>
<dbReference type="Proteomes" id="UP000309848">
    <property type="component" value="Unassembled WGS sequence"/>
</dbReference>
<dbReference type="InterPro" id="IPR003425">
    <property type="entry name" value="CCB3/YggT"/>
</dbReference>
<reference evidence="2 3" key="1">
    <citation type="submission" date="2019-04" db="EMBL/GenBank/DDBJ databases">
        <title>Sphingomonas psychrotolerans sp. nov., isolated from soil in the Tianshan Mountains, Xinjiang, China.</title>
        <authorList>
            <person name="Luo Y."/>
            <person name="Sheng H."/>
        </authorList>
    </citation>
    <scope>NUCLEOTIDE SEQUENCE [LARGE SCALE GENOMIC DNA]</scope>
    <source>
        <strain evidence="2 3">KIS18-15</strain>
    </source>
</reference>
<feature type="transmembrane region" description="Helical" evidence="1">
    <location>
        <begin position="7"/>
        <end position="30"/>
    </location>
</feature>
<feature type="transmembrane region" description="Helical" evidence="1">
    <location>
        <begin position="71"/>
        <end position="92"/>
    </location>
</feature>
<dbReference type="AlphaFoldDB" id="A0A4S1WKK9"/>
<dbReference type="OrthoDB" id="9814445at2"/>
<sequence length="100" mass="11517">MILILDILQIVLTVIWWIIIVQAILSWLLAFNVINTHNEYVGAVWRALQRMTDPIYRPIRRVLPDFGGLDLSPMVVLVILWIIQRAVIPALYRAAFGLPI</sequence>
<accession>A0A4S1WKK9</accession>